<evidence type="ECO:0000313" key="3">
    <source>
        <dbReference type="EMBL" id="KAG6432108.1"/>
    </source>
</evidence>
<dbReference type="PANTHER" id="PTHR31625">
    <property type="match status" value="1"/>
</dbReference>
<protein>
    <submittedName>
        <fullName evidence="3">Uncharacterized protein</fullName>
    </submittedName>
</protein>
<dbReference type="AlphaFoldDB" id="A0A8X8YM42"/>
<comment type="caution">
    <text evidence="3">The sequence shown here is derived from an EMBL/GenBank/DDBJ whole genome shotgun (WGS) entry which is preliminary data.</text>
</comment>
<proteinExistence type="predicted"/>
<gene>
    <name evidence="3" type="ORF">SASPL_103682</name>
</gene>
<sequence>MARSDAAAEDSNDEPYYLGSPVDCRRRLVPPLPDSYFGNCVMPLIAVSTRETLRGNGGFAGAVAAVVEAIKKAVWIAGSSRIDHYSADADFGLGKAVKYECIHTDYQGAVHLCKGRQGGVEFGLAMDKGKMGIFADVFNKNLILDSNL</sequence>
<evidence type="ECO:0000313" key="4">
    <source>
        <dbReference type="Proteomes" id="UP000298416"/>
    </source>
</evidence>
<reference evidence="3" key="1">
    <citation type="submission" date="2018-01" db="EMBL/GenBank/DDBJ databases">
        <authorList>
            <person name="Mao J.F."/>
        </authorList>
    </citation>
    <scope>NUCLEOTIDE SEQUENCE</scope>
    <source>
        <strain evidence="3">Huo1</strain>
        <tissue evidence="3">Leaf</tissue>
    </source>
</reference>
<dbReference type="Gene3D" id="3.30.559.10">
    <property type="entry name" value="Chloramphenicol acetyltransferase-like domain"/>
    <property type="match status" value="2"/>
</dbReference>
<dbReference type="SUPFAM" id="SSF52777">
    <property type="entry name" value="CoA-dependent acyltransferases"/>
    <property type="match status" value="1"/>
</dbReference>
<keyword evidence="2" id="KW-0012">Acyltransferase</keyword>
<keyword evidence="1" id="KW-0808">Transferase</keyword>
<dbReference type="InterPro" id="IPR051504">
    <property type="entry name" value="Plant_metabolite_acyltrans"/>
</dbReference>
<dbReference type="InterPro" id="IPR023213">
    <property type="entry name" value="CAT-like_dom_sf"/>
</dbReference>
<reference evidence="3" key="2">
    <citation type="submission" date="2020-08" db="EMBL/GenBank/DDBJ databases">
        <title>Plant Genome Project.</title>
        <authorList>
            <person name="Zhang R.-G."/>
        </authorList>
    </citation>
    <scope>NUCLEOTIDE SEQUENCE</scope>
    <source>
        <strain evidence="3">Huo1</strain>
        <tissue evidence="3">Leaf</tissue>
    </source>
</reference>
<organism evidence="3">
    <name type="scientific">Salvia splendens</name>
    <name type="common">Scarlet sage</name>
    <dbReference type="NCBI Taxonomy" id="180675"/>
    <lineage>
        <taxon>Eukaryota</taxon>
        <taxon>Viridiplantae</taxon>
        <taxon>Streptophyta</taxon>
        <taxon>Embryophyta</taxon>
        <taxon>Tracheophyta</taxon>
        <taxon>Spermatophyta</taxon>
        <taxon>Magnoliopsida</taxon>
        <taxon>eudicotyledons</taxon>
        <taxon>Gunneridae</taxon>
        <taxon>Pentapetalae</taxon>
        <taxon>asterids</taxon>
        <taxon>lamiids</taxon>
        <taxon>Lamiales</taxon>
        <taxon>Lamiaceae</taxon>
        <taxon>Nepetoideae</taxon>
        <taxon>Mentheae</taxon>
        <taxon>Salviinae</taxon>
        <taxon>Salvia</taxon>
        <taxon>Salvia subgen. Calosphace</taxon>
        <taxon>core Calosphace</taxon>
    </lineage>
</organism>
<keyword evidence="4" id="KW-1185">Reference proteome</keyword>
<evidence type="ECO:0000256" key="1">
    <source>
        <dbReference type="ARBA" id="ARBA00022679"/>
    </source>
</evidence>
<dbReference type="Pfam" id="PF02458">
    <property type="entry name" value="Transferase"/>
    <property type="match status" value="1"/>
</dbReference>
<dbReference type="EMBL" id="PNBA02000002">
    <property type="protein sequence ID" value="KAG6432108.1"/>
    <property type="molecule type" value="Genomic_DNA"/>
</dbReference>
<evidence type="ECO:0000256" key="2">
    <source>
        <dbReference type="ARBA" id="ARBA00023315"/>
    </source>
</evidence>
<accession>A0A8X8YM42</accession>
<dbReference type="GO" id="GO:0016747">
    <property type="term" value="F:acyltransferase activity, transferring groups other than amino-acyl groups"/>
    <property type="evidence" value="ECO:0007669"/>
    <property type="project" value="UniProtKB-ARBA"/>
</dbReference>
<name>A0A8X8YM42_SALSN</name>
<dbReference type="Proteomes" id="UP000298416">
    <property type="component" value="Unassembled WGS sequence"/>
</dbReference>